<reference evidence="2" key="1">
    <citation type="submission" date="2015-04" db="EMBL/GenBank/DDBJ databases">
        <title>The genome sequence of the plant pathogenic Rhizarian Plasmodiophora brassicae reveals insights in its biotrophic life cycle and the origin of chitin synthesis.</title>
        <authorList>
            <person name="Schwelm A."/>
            <person name="Fogelqvist J."/>
            <person name="Knaust A."/>
            <person name="Julke S."/>
            <person name="Lilja T."/>
            <person name="Dhandapani V."/>
            <person name="Bonilla-Rosso G."/>
            <person name="Karlsson M."/>
            <person name="Shevchenko A."/>
            <person name="Choi S.R."/>
            <person name="Kim H.G."/>
            <person name="Park J.Y."/>
            <person name="Lim Y.P."/>
            <person name="Ludwig-Muller J."/>
            <person name="Dixelius C."/>
        </authorList>
    </citation>
    <scope>NUCLEOTIDE SEQUENCE</scope>
    <source>
        <tissue evidence="2">Potato root galls</tissue>
    </source>
</reference>
<dbReference type="PANTHER" id="PTHR11977:SF130">
    <property type="entry name" value="SEVERIN"/>
    <property type="match status" value="1"/>
</dbReference>
<feature type="domain" description="Gelsolin-like" evidence="1">
    <location>
        <begin position="174"/>
        <end position="246"/>
    </location>
</feature>
<dbReference type="Pfam" id="PF00626">
    <property type="entry name" value="Gelsolin"/>
    <property type="match status" value="3"/>
</dbReference>
<sequence>MSHVKFEDSNIAGLNSETAIQVRKAAAACEVQFSGAGKEPGVLVWRVENFGVKKQPKEQHGQFFDGDSYIVLNTYKPSSDKDKLAYNVHFWLGANTTQDEAGTAAFKTVELDTLLSDLPIQYREVQGFESDEFLKLFKPAMMTLSGGIQSGFHVVKPTDYKPRLLHVKGVRKAVSVVQVPTKRESLNQGDVFILDNGLSIYQWNGSCAGVYEKRKANEIAAQIRESRGCKPTFQVLDDQEKCDAFWSVLGGQGPVKSAEAGGPDDQAVKAVKKLLRLSDACGQLTVSEVASGTIKKSMLDTNDVFLIDVNGNSLLIWVGAKASQDERAKCFQYANKYIQDAGIPFTVPVSRVIEGTTSPSFEQAFE</sequence>
<dbReference type="PRINTS" id="PR00597">
    <property type="entry name" value="GELSOLIN"/>
</dbReference>
<dbReference type="CDD" id="cd11290">
    <property type="entry name" value="gelsolin_S1_like"/>
    <property type="match status" value="1"/>
</dbReference>
<organism evidence="2">
    <name type="scientific">Spongospora subterranea</name>
    <dbReference type="NCBI Taxonomy" id="70186"/>
    <lineage>
        <taxon>Eukaryota</taxon>
        <taxon>Sar</taxon>
        <taxon>Rhizaria</taxon>
        <taxon>Endomyxa</taxon>
        <taxon>Phytomyxea</taxon>
        <taxon>Plasmodiophorida</taxon>
        <taxon>Plasmodiophoridae</taxon>
        <taxon>Spongospora</taxon>
    </lineage>
</organism>
<dbReference type="InterPro" id="IPR029006">
    <property type="entry name" value="ADF-H/Gelsolin-like_dom_sf"/>
</dbReference>
<dbReference type="GO" id="GO:0051015">
    <property type="term" value="F:actin filament binding"/>
    <property type="evidence" value="ECO:0007669"/>
    <property type="project" value="InterPro"/>
</dbReference>
<dbReference type="CDD" id="cd11289">
    <property type="entry name" value="gelsolin_S2_like"/>
    <property type="match status" value="1"/>
</dbReference>
<dbReference type="GO" id="GO:0015629">
    <property type="term" value="C:actin cytoskeleton"/>
    <property type="evidence" value="ECO:0007669"/>
    <property type="project" value="TreeGrafter"/>
</dbReference>
<dbReference type="InterPro" id="IPR007122">
    <property type="entry name" value="Villin/Gelsolin"/>
</dbReference>
<dbReference type="GO" id="GO:0008154">
    <property type="term" value="P:actin polymerization or depolymerization"/>
    <property type="evidence" value="ECO:0007669"/>
    <property type="project" value="TreeGrafter"/>
</dbReference>
<evidence type="ECO:0000313" key="2">
    <source>
        <dbReference type="EMBL" id="CRZ09888.1"/>
    </source>
</evidence>
<dbReference type="Gene3D" id="3.40.20.10">
    <property type="entry name" value="Severin"/>
    <property type="match status" value="3"/>
</dbReference>
<evidence type="ECO:0000259" key="1">
    <source>
        <dbReference type="Pfam" id="PF00626"/>
    </source>
</evidence>
<feature type="domain" description="Gelsolin-like" evidence="1">
    <location>
        <begin position="289"/>
        <end position="341"/>
    </location>
</feature>
<name>A0A0H5R6Z9_9EUKA</name>
<dbReference type="EMBL" id="HACM01009446">
    <property type="protein sequence ID" value="CRZ09888.1"/>
    <property type="molecule type" value="Transcribed_RNA"/>
</dbReference>
<accession>A0A0H5R6Z9</accession>
<dbReference type="SMART" id="SM00262">
    <property type="entry name" value="GEL"/>
    <property type="match status" value="3"/>
</dbReference>
<dbReference type="SUPFAM" id="SSF55753">
    <property type="entry name" value="Actin depolymerizing proteins"/>
    <property type="match status" value="3"/>
</dbReference>
<feature type="domain" description="Gelsolin-like" evidence="1">
    <location>
        <begin position="57"/>
        <end position="134"/>
    </location>
</feature>
<proteinExistence type="predicted"/>
<dbReference type="InterPro" id="IPR007123">
    <property type="entry name" value="Gelsolin-like_dom"/>
</dbReference>
<dbReference type="PANTHER" id="PTHR11977">
    <property type="entry name" value="VILLIN"/>
    <property type="match status" value="1"/>
</dbReference>
<protein>
    <recommendedName>
        <fullName evidence="1">Gelsolin-like domain-containing protein</fullName>
    </recommendedName>
</protein>
<dbReference type="AlphaFoldDB" id="A0A0H5R6Z9"/>
<dbReference type="GO" id="GO:0005737">
    <property type="term" value="C:cytoplasm"/>
    <property type="evidence" value="ECO:0007669"/>
    <property type="project" value="TreeGrafter"/>
</dbReference>